<dbReference type="NCBIfam" id="TIGR02945">
    <property type="entry name" value="SUF_assoc"/>
    <property type="match status" value="1"/>
</dbReference>
<dbReference type="AlphaFoldDB" id="A0A4R5L8K8"/>
<dbReference type="InterPro" id="IPR052339">
    <property type="entry name" value="Fe-S_Maturation_MIP18"/>
</dbReference>
<dbReference type="InterPro" id="IPR034904">
    <property type="entry name" value="FSCA_dom_sf"/>
</dbReference>
<name>A0A4R5L8K8_9BURK</name>
<dbReference type="OrthoDB" id="9805360at2"/>
<protein>
    <submittedName>
        <fullName evidence="2">SUF system Fe-S cluster assembly protein</fullName>
    </submittedName>
</protein>
<evidence type="ECO:0000259" key="1">
    <source>
        <dbReference type="Pfam" id="PF01883"/>
    </source>
</evidence>
<comment type="caution">
    <text evidence="2">The sequence shown here is derived from an EMBL/GenBank/DDBJ whole genome shotgun (WGS) entry which is preliminary data.</text>
</comment>
<feature type="domain" description="MIP18 family-like" evidence="1">
    <location>
        <begin position="13"/>
        <end position="87"/>
    </location>
</feature>
<reference evidence="2 3" key="1">
    <citation type="submission" date="2019-03" db="EMBL/GenBank/DDBJ databases">
        <title>Paraburkholderia sp. isolated from native Mimosa gymnas in Guartela State Park, Brazil.</title>
        <authorList>
            <person name="Paulitsch F."/>
            <person name="Hungria M."/>
            <person name="Delamuta J.R.M."/>
            <person name="Ribeiro R.A."/>
            <person name="Dall'Agnol R."/>
            <person name="Silva J.S.B."/>
        </authorList>
    </citation>
    <scope>NUCLEOTIDE SEQUENCE [LARGE SCALE GENOMIC DNA]</scope>
    <source>
        <strain evidence="2 3">CNPSo 3008</strain>
    </source>
</reference>
<proteinExistence type="predicted"/>
<accession>A0A4R5L8K8</accession>
<evidence type="ECO:0000313" key="3">
    <source>
        <dbReference type="Proteomes" id="UP000295606"/>
    </source>
</evidence>
<dbReference type="PANTHER" id="PTHR42831:SF1">
    <property type="entry name" value="FE-S PROTEIN MATURATION AUXILIARY FACTOR YITW"/>
    <property type="match status" value="1"/>
</dbReference>
<dbReference type="Gene3D" id="3.30.300.130">
    <property type="entry name" value="Fe-S cluster assembly (FSCA)"/>
    <property type="match status" value="1"/>
</dbReference>
<organism evidence="2 3">
    <name type="scientific">Paraburkholderia guartelaensis</name>
    <dbReference type="NCBI Taxonomy" id="2546446"/>
    <lineage>
        <taxon>Bacteria</taxon>
        <taxon>Pseudomonadati</taxon>
        <taxon>Pseudomonadota</taxon>
        <taxon>Betaproteobacteria</taxon>
        <taxon>Burkholderiales</taxon>
        <taxon>Burkholderiaceae</taxon>
        <taxon>Paraburkholderia</taxon>
    </lineage>
</organism>
<dbReference type="Proteomes" id="UP000295606">
    <property type="component" value="Unassembled WGS sequence"/>
</dbReference>
<dbReference type="InterPro" id="IPR014291">
    <property type="entry name" value="SUF_FeS_clus_asmbl-assoc"/>
</dbReference>
<dbReference type="InterPro" id="IPR002744">
    <property type="entry name" value="MIP18-like"/>
</dbReference>
<dbReference type="Pfam" id="PF01883">
    <property type="entry name" value="FeS_assembly_P"/>
    <property type="match status" value="1"/>
</dbReference>
<dbReference type="SUPFAM" id="SSF117916">
    <property type="entry name" value="Fe-S cluster assembly (FSCA) domain-like"/>
    <property type="match status" value="1"/>
</dbReference>
<sequence length="110" mass="12161">MTMNTQTASNDLRERVIDALRSVFDPEIPVNIYDLGLVYQLDVDAETGRVTIRMTLTAPGCPVAQTFPGTVEEYVNDVEGVSETNVELVWDPPWTRASMSEAALLQLGML</sequence>
<gene>
    <name evidence="2" type="ORF">E1N52_31060</name>
</gene>
<dbReference type="EMBL" id="SMOD01000031">
    <property type="protein sequence ID" value="TDG04135.1"/>
    <property type="molecule type" value="Genomic_DNA"/>
</dbReference>
<dbReference type="PANTHER" id="PTHR42831">
    <property type="entry name" value="FE-S PROTEIN MATURATION AUXILIARY FACTOR YITW"/>
    <property type="match status" value="1"/>
</dbReference>
<evidence type="ECO:0000313" key="2">
    <source>
        <dbReference type="EMBL" id="TDG04135.1"/>
    </source>
</evidence>